<evidence type="ECO:0000313" key="1">
    <source>
        <dbReference type="EMBL" id="CUV16222.1"/>
    </source>
</evidence>
<protein>
    <submittedName>
        <fullName evidence="1">Uncharacterized protein</fullName>
    </submittedName>
</protein>
<proteinExistence type="predicted"/>
<reference evidence="1" key="1">
    <citation type="submission" date="2015-10" db="EMBL/GenBank/DDBJ databases">
        <authorList>
            <person name="Gilbert D.G."/>
        </authorList>
    </citation>
    <scope>NUCLEOTIDE SEQUENCE</scope>
    <source>
        <strain evidence="1">Phyl III-seqv23</strain>
    </source>
</reference>
<dbReference type="EMBL" id="LN899821">
    <property type="protein sequence ID" value="CUV16222.1"/>
    <property type="molecule type" value="Genomic_DNA"/>
</dbReference>
<accession>A0A0S4U1T1</accession>
<dbReference type="AlphaFoldDB" id="A0A0S4U1T1"/>
<name>A0A0S4U1T1_RALSL</name>
<organism evidence="1">
    <name type="scientific">Ralstonia solanacearum</name>
    <name type="common">Pseudomonas solanacearum</name>
    <dbReference type="NCBI Taxonomy" id="305"/>
    <lineage>
        <taxon>Bacteria</taxon>
        <taxon>Pseudomonadati</taxon>
        <taxon>Pseudomonadota</taxon>
        <taxon>Betaproteobacteria</taxon>
        <taxon>Burkholderiales</taxon>
        <taxon>Burkholderiaceae</taxon>
        <taxon>Ralstonia</taxon>
        <taxon>Ralstonia solanacearum species complex</taxon>
    </lineage>
</organism>
<gene>
    <name evidence="1" type="ORF">PSS4_v1_50007</name>
</gene>
<sequence>MMGMVRHRHALPFNNVFQVKKPIMDDSRLARYLGYAFSQAVHLQHVLAPEELTVPYVVYWDHEVPTPVPYPATTQAEAVEHARAARAQHREGTGWSSGREGWLDLGNGTKAEVLLIEGWVPGLEAPLEMFVYYRREPFRLVQGFLWKDHPQARQDRAAFAAEFKRGILMQPFGEQCLQCVEQAEPFGDGSTGSR</sequence>